<dbReference type="RefSeq" id="WP_090234412.1">
    <property type="nucleotide sequence ID" value="NZ_FOJW01000003.1"/>
</dbReference>
<evidence type="ECO:0000256" key="6">
    <source>
        <dbReference type="SAM" id="Phobius"/>
    </source>
</evidence>
<proteinExistence type="predicted"/>
<dbReference type="EMBL" id="FOJW01000003">
    <property type="protein sequence ID" value="SFA88749.1"/>
    <property type="molecule type" value="Genomic_DNA"/>
</dbReference>
<dbReference type="InterPro" id="IPR007168">
    <property type="entry name" value="Phageshock_PspC_N"/>
</dbReference>
<feature type="domain" description="Phage shock protein PspC N-terminal" evidence="7">
    <location>
        <begin position="3"/>
        <end position="60"/>
    </location>
</feature>
<dbReference type="PANTHER" id="PTHR33885:SF3">
    <property type="entry name" value="PHAGE SHOCK PROTEIN C"/>
    <property type="match status" value="1"/>
</dbReference>
<evidence type="ECO:0000256" key="5">
    <source>
        <dbReference type="ARBA" id="ARBA00023136"/>
    </source>
</evidence>
<organism evidence="8 9">
    <name type="scientific">Lentibacillus halodurans</name>
    <dbReference type="NCBI Taxonomy" id="237679"/>
    <lineage>
        <taxon>Bacteria</taxon>
        <taxon>Bacillati</taxon>
        <taxon>Bacillota</taxon>
        <taxon>Bacilli</taxon>
        <taxon>Bacillales</taxon>
        <taxon>Bacillaceae</taxon>
        <taxon>Lentibacillus</taxon>
    </lineage>
</organism>
<keyword evidence="5 6" id="KW-0472">Membrane</keyword>
<sequence length="64" mass="7219">MRKRLYRSNSDRMVKGVCGGLAEYFDIDPTIIRLLFAGFAFAGGASIYAYIIGIFVIPNEREVR</sequence>
<dbReference type="OrthoDB" id="9815286at2"/>
<dbReference type="STRING" id="237679.SAMN04488072_10381"/>
<dbReference type="Proteomes" id="UP000198642">
    <property type="component" value="Unassembled WGS sequence"/>
</dbReference>
<dbReference type="InterPro" id="IPR052027">
    <property type="entry name" value="PspC"/>
</dbReference>
<protein>
    <submittedName>
        <fullName evidence="8">Phage shock protein C (PspC) family protein</fullName>
    </submittedName>
</protein>
<evidence type="ECO:0000256" key="2">
    <source>
        <dbReference type="ARBA" id="ARBA00022475"/>
    </source>
</evidence>
<dbReference type="PANTHER" id="PTHR33885">
    <property type="entry name" value="PHAGE SHOCK PROTEIN C"/>
    <property type="match status" value="1"/>
</dbReference>
<name>A0A1I0WJ14_9BACI</name>
<evidence type="ECO:0000259" key="7">
    <source>
        <dbReference type="Pfam" id="PF04024"/>
    </source>
</evidence>
<comment type="subcellular location">
    <subcellularLocation>
        <location evidence="1">Cell membrane</location>
        <topology evidence="1">Single-pass membrane protein</topology>
    </subcellularLocation>
</comment>
<evidence type="ECO:0000313" key="9">
    <source>
        <dbReference type="Proteomes" id="UP000198642"/>
    </source>
</evidence>
<dbReference type="AlphaFoldDB" id="A0A1I0WJ14"/>
<keyword evidence="3 6" id="KW-0812">Transmembrane</keyword>
<evidence type="ECO:0000256" key="3">
    <source>
        <dbReference type="ARBA" id="ARBA00022692"/>
    </source>
</evidence>
<evidence type="ECO:0000256" key="4">
    <source>
        <dbReference type="ARBA" id="ARBA00022989"/>
    </source>
</evidence>
<accession>A0A1I0WJ14</accession>
<dbReference type="GO" id="GO:0005886">
    <property type="term" value="C:plasma membrane"/>
    <property type="evidence" value="ECO:0007669"/>
    <property type="project" value="UniProtKB-SubCell"/>
</dbReference>
<gene>
    <name evidence="8" type="ORF">SAMN04488072_10381</name>
</gene>
<keyword evidence="2" id="KW-1003">Cell membrane</keyword>
<evidence type="ECO:0000256" key="1">
    <source>
        <dbReference type="ARBA" id="ARBA00004162"/>
    </source>
</evidence>
<dbReference type="Pfam" id="PF04024">
    <property type="entry name" value="PspC"/>
    <property type="match status" value="1"/>
</dbReference>
<keyword evidence="4 6" id="KW-1133">Transmembrane helix</keyword>
<evidence type="ECO:0000313" key="8">
    <source>
        <dbReference type="EMBL" id="SFA88749.1"/>
    </source>
</evidence>
<keyword evidence="9" id="KW-1185">Reference proteome</keyword>
<reference evidence="8 9" key="1">
    <citation type="submission" date="2016-10" db="EMBL/GenBank/DDBJ databases">
        <authorList>
            <person name="de Groot N.N."/>
        </authorList>
    </citation>
    <scope>NUCLEOTIDE SEQUENCE [LARGE SCALE GENOMIC DNA]</scope>
    <source>
        <strain evidence="8 9">CGMCC 1.3702</strain>
    </source>
</reference>
<feature type="transmembrane region" description="Helical" evidence="6">
    <location>
        <begin position="34"/>
        <end position="57"/>
    </location>
</feature>